<keyword evidence="3" id="KW-1185">Reference proteome</keyword>
<feature type="compositionally biased region" description="Polar residues" evidence="1">
    <location>
        <begin position="39"/>
        <end position="55"/>
    </location>
</feature>
<name>A0ABU7ARH3_9TELE</name>
<evidence type="ECO:0000256" key="1">
    <source>
        <dbReference type="SAM" id="MobiDB-lite"/>
    </source>
</evidence>
<proteinExistence type="predicted"/>
<organism evidence="2 3">
    <name type="scientific">Ataeniobius toweri</name>
    <dbReference type="NCBI Taxonomy" id="208326"/>
    <lineage>
        <taxon>Eukaryota</taxon>
        <taxon>Metazoa</taxon>
        <taxon>Chordata</taxon>
        <taxon>Craniata</taxon>
        <taxon>Vertebrata</taxon>
        <taxon>Euteleostomi</taxon>
        <taxon>Actinopterygii</taxon>
        <taxon>Neopterygii</taxon>
        <taxon>Teleostei</taxon>
        <taxon>Neoteleostei</taxon>
        <taxon>Acanthomorphata</taxon>
        <taxon>Ovalentaria</taxon>
        <taxon>Atherinomorphae</taxon>
        <taxon>Cyprinodontiformes</taxon>
        <taxon>Goodeidae</taxon>
        <taxon>Ataeniobius</taxon>
    </lineage>
</organism>
<protein>
    <submittedName>
        <fullName evidence="2">Uncharacterized protein</fullName>
    </submittedName>
</protein>
<reference evidence="2 3" key="1">
    <citation type="submission" date="2021-07" db="EMBL/GenBank/DDBJ databases">
        <authorList>
            <person name="Palmer J.M."/>
        </authorList>
    </citation>
    <scope>NUCLEOTIDE SEQUENCE [LARGE SCALE GENOMIC DNA]</scope>
    <source>
        <strain evidence="2 3">AT_MEX2019</strain>
        <tissue evidence="2">Muscle</tissue>
    </source>
</reference>
<evidence type="ECO:0000313" key="2">
    <source>
        <dbReference type="EMBL" id="MED6240518.1"/>
    </source>
</evidence>
<dbReference type="EMBL" id="JAHUTI010024561">
    <property type="protein sequence ID" value="MED6240518.1"/>
    <property type="molecule type" value="Genomic_DNA"/>
</dbReference>
<feature type="region of interest" description="Disordered" evidence="1">
    <location>
        <begin position="1"/>
        <end position="155"/>
    </location>
</feature>
<dbReference type="Proteomes" id="UP001345963">
    <property type="component" value="Unassembled WGS sequence"/>
</dbReference>
<evidence type="ECO:0000313" key="3">
    <source>
        <dbReference type="Proteomes" id="UP001345963"/>
    </source>
</evidence>
<sequence length="169" mass="17883">MHHPTHHCIQGKDAGPASRRVPQKGHSTHSKEAALPPRSGTTNIHASQAKTTKPSQAAVPPRANATATPHSLPYIGRGTVKTTNPKHTPPTRNHPADKQTPPQYKAEKPDAIAEPSDACPAAPTLKRPELPRKRPPPQHHSTPYSGGVNAAKSSQSGAGSVFLFASLGW</sequence>
<gene>
    <name evidence="2" type="ORF">ATANTOWER_022422</name>
</gene>
<comment type="caution">
    <text evidence="2">The sequence shown here is derived from an EMBL/GenBank/DDBJ whole genome shotgun (WGS) entry which is preliminary data.</text>
</comment>
<accession>A0ABU7ARH3</accession>